<protein>
    <submittedName>
        <fullName evidence="4">Dipeptidyl-peptidase-4</fullName>
    </submittedName>
</protein>
<dbReference type="GO" id="GO:0008239">
    <property type="term" value="F:dipeptidyl-peptidase activity"/>
    <property type="evidence" value="ECO:0007669"/>
    <property type="project" value="TreeGrafter"/>
</dbReference>
<dbReference type="SUPFAM" id="SSF82171">
    <property type="entry name" value="DPP6 N-terminal domain-like"/>
    <property type="match status" value="1"/>
</dbReference>
<dbReference type="SUPFAM" id="SSF53474">
    <property type="entry name" value="alpha/beta-Hydrolases"/>
    <property type="match status" value="1"/>
</dbReference>
<dbReference type="OrthoDB" id="9812921at2"/>
<dbReference type="GO" id="GO:0008236">
    <property type="term" value="F:serine-type peptidase activity"/>
    <property type="evidence" value="ECO:0007669"/>
    <property type="project" value="InterPro"/>
</dbReference>
<dbReference type="Pfam" id="PF00930">
    <property type="entry name" value="DPPIV_N"/>
    <property type="match status" value="1"/>
</dbReference>
<dbReference type="PANTHER" id="PTHR11731:SF193">
    <property type="entry name" value="DIPEPTIDYL PEPTIDASE 9"/>
    <property type="match status" value="1"/>
</dbReference>
<evidence type="ECO:0000259" key="2">
    <source>
        <dbReference type="Pfam" id="PF00326"/>
    </source>
</evidence>
<organism evidence="4 5">
    <name type="scientific">Asanoa ishikariensis</name>
    <dbReference type="NCBI Taxonomy" id="137265"/>
    <lineage>
        <taxon>Bacteria</taxon>
        <taxon>Bacillati</taxon>
        <taxon>Actinomycetota</taxon>
        <taxon>Actinomycetes</taxon>
        <taxon>Micromonosporales</taxon>
        <taxon>Micromonosporaceae</taxon>
        <taxon>Asanoa</taxon>
    </lineage>
</organism>
<dbReference type="RefSeq" id="WP_090787963.1">
    <property type="nucleotide sequence ID" value="NZ_BOND01000017.1"/>
</dbReference>
<dbReference type="InterPro" id="IPR050278">
    <property type="entry name" value="Serine_Prot_S9B/DPPIV"/>
</dbReference>
<proteinExistence type="predicted"/>
<dbReference type="Gene3D" id="3.40.50.1820">
    <property type="entry name" value="alpha/beta hydrolase"/>
    <property type="match status" value="1"/>
</dbReference>
<feature type="domain" description="Dipeptidylpeptidase IV N-terminal" evidence="3">
    <location>
        <begin position="126"/>
        <end position="385"/>
    </location>
</feature>
<dbReference type="GO" id="GO:0006508">
    <property type="term" value="P:proteolysis"/>
    <property type="evidence" value="ECO:0007669"/>
    <property type="project" value="InterPro"/>
</dbReference>
<dbReference type="STRING" id="137265.SAMN05421684_1079"/>
<dbReference type="AlphaFoldDB" id="A0A1H3M0U9"/>
<name>A0A1H3M0U9_9ACTN</name>
<evidence type="ECO:0000313" key="5">
    <source>
        <dbReference type="Proteomes" id="UP000199632"/>
    </source>
</evidence>
<dbReference type="InterPro" id="IPR029058">
    <property type="entry name" value="AB_hydrolase_fold"/>
</dbReference>
<dbReference type="InterPro" id="IPR001375">
    <property type="entry name" value="Peptidase_S9_cat"/>
</dbReference>
<accession>A0A1H3M0U9</accession>
<evidence type="ECO:0000259" key="3">
    <source>
        <dbReference type="Pfam" id="PF00930"/>
    </source>
</evidence>
<keyword evidence="5" id="KW-1185">Reference proteome</keyword>
<sequence length="690" mass="73570">MDFPALRARTRNFTVGLPGQFAIRGDGRQVLFARSRAGDDPVACLWAYDVASARERLLLDPRELGHDESALPPAEQRRRQRSRQAAGGVTGFASDRTQSVVSLALGGELVLVEPDSGVARTLPTDGGVVDPWPDPDGRLVGYVSGGGLHLIGVDGTGARTLAAPDGPAVGYGLAEHVAGESMHRYRGWWWAPDGRRVAVARVDESQVQVWHIANLAEPTAAPIALRYPAAGTANADVSLHVVDLDGGRVEVEWDRRTFEYLTGVCWDPAGLTVAVQNRAQTSVRVLRVDPDTGASSVEHEQDDPAWVELVAGTPARTGSGALVWTVDRDETRHLLVDGEPVTPAGLQVDAILAVEGDTVLFAGSTEPTRRHVWSWSAPSGVTCLTGVDGVHDGLRTGGTTVLVSRNLSEPGVQVTVRADGGTPTALAGLALSAPVEPRPDLFEAGELGLRTAVLLPTGHRPGGRRLPVLLDPYGGPGAQRVLAAQSAYLTSQWFADQGFAVVVVDGRGTPGRGPRWDKTVHGDAGAAALEDQIVGLRAAAQRHPDLDLTQVAIRGGSYGGYLAARAVLRRPDVFHAAVASAPATDMRLYDTHWQERFFGHPDDNPDTYDRDSLIADAPGLSRPLLLIHGLLDDNVHPAHTLKLSAALLTAGRPHQLLTLPTSSHMFTGDEAAHVLEIEVDFLRDALQRQR</sequence>
<gene>
    <name evidence="4" type="ORF">SAMN05421684_1079</name>
</gene>
<dbReference type="EMBL" id="FNQB01000001">
    <property type="protein sequence ID" value="SDY69675.1"/>
    <property type="molecule type" value="Genomic_DNA"/>
</dbReference>
<reference evidence="5" key="1">
    <citation type="submission" date="2016-10" db="EMBL/GenBank/DDBJ databases">
        <authorList>
            <person name="Varghese N."/>
            <person name="Submissions S."/>
        </authorList>
    </citation>
    <scope>NUCLEOTIDE SEQUENCE [LARGE SCALE GENOMIC DNA]</scope>
    <source>
        <strain evidence="5">DSM 44718</strain>
    </source>
</reference>
<dbReference type="Pfam" id="PF00326">
    <property type="entry name" value="Peptidase_S9"/>
    <property type="match status" value="1"/>
</dbReference>
<dbReference type="Proteomes" id="UP000199632">
    <property type="component" value="Unassembled WGS sequence"/>
</dbReference>
<feature type="domain" description="Peptidase S9 prolyl oligopeptidase catalytic" evidence="2">
    <location>
        <begin position="490"/>
        <end position="687"/>
    </location>
</feature>
<feature type="region of interest" description="Disordered" evidence="1">
    <location>
        <begin position="64"/>
        <end position="91"/>
    </location>
</feature>
<evidence type="ECO:0000313" key="4">
    <source>
        <dbReference type="EMBL" id="SDY69675.1"/>
    </source>
</evidence>
<evidence type="ECO:0000256" key="1">
    <source>
        <dbReference type="SAM" id="MobiDB-lite"/>
    </source>
</evidence>
<dbReference type="Gene3D" id="2.140.10.30">
    <property type="entry name" value="Dipeptidylpeptidase IV, N-terminal domain"/>
    <property type="match status" value="1"/>
</dbReference>
<dbReference type="PANTHER" id="PTHR11731">
    <property type="entry name" value="PROTEASE FAMILY S9B,C DIPEPTIDYL-PEPTIDASE IV-RELATED"/>
    <property type="match status" value="1"/>
</dbReference>
<dbReference type="InterPro" id="IPR002469">
    <property type="entry name" value="Peptidase_S9B_N"/>
</dbReference>